<evidence type="ECO:0000313" key="2">
    <source>
        <dbReference type="EMBL" id="TFJ97643.1"/>
    </source>
</evidence>
<accession>A0A4D9DS18</accession>
<evidence type="ECO:0000256" key="1">
    <source>
        <dbReference type="SAM" id="MobiDB-lite"/>
    </source>
</evidence>
<comment type="caution">
    <text evidence="2">The sequence shown here is derived from an EMBL/GenBank/DDBJ whole genome shotgun (WGS) entry which is preliminary data.</text>
</comment>
<dbReference type="AlphaFoldDB" id="A0A4D9DS18"/>
<evidence type="ECO:0000313" key="3">
    <source>
        <dbReference type="Proteomes" id="UP000297703"/>
    </source>
</evidence>
<name>A0A4D9DS18_9SAUR</name>
<organism evidence="2 3">
    <name type="scientific">Platysternon megacephalum</name>
    <name type="common">big-headed turtle</name>
    <dbReference type="NCBI Taxonomy" id="55544"/>
    <lineage>
        <taxon>Eukaryota</taxon>
        <taxon>Metazoa</taxon>
        <taxon>Chordata</taxon>
        <taxon>Craniata</taxon>
        <taxon>Vertebrata</taxon>
        <taxon>Euteleostomi</taxon>
        <taxon>Archelosauria</taxon>
        <taxon>Testudinata</taxon>
        <taxon>Testudines</taxon>
        <taxon>Cryptodira</taxon>
        <taxon>Durocryptodira</taxon>
        <taxon>Testudinoidea</taxon>
        <taxon>Platysternidae</taxon>
        <taxon>Platysternon</taxon>
    </lineage>
</organism>
<protein>
    <submittedName>
        <fullName evidence="2">Sodium/potassium-transporting ATPase subunit beta-2</fullName>
    </submittedName>
</protein>
<feature type="region of interest" description="Disordered" evidence="1">
    <location>
        <begin position="25"/>
        <end position="44"/>
    </location>
</feature>
<gene>
    <name evidence="2" type="ORF">DR999_PMT20497</name>
</gene>
<proteinExistence type="predicted"/>
<reference evidence="2 3" key="2">
    <citation type="submission" date="2019-04" db="EMBL/GenBank/DDBJ databases">
        <title>The genome sequence of big-headed turtle.</title>
        <authorList>
            <person name="Gong S."/>
        </authorList>
    </citation>
    <scope>NUCLEOTIDE SEQUENCE [LARGE SCALE GENOMIC DNA]</scope>
    <source>
        <strain evidence="2">DO16091913</strain>
        <tissue evidence="2">Muscle</tissue>
    </source>
</reference>
<reference evidence="2 3" key="1">
    <citation type="submission" date="2019-04" db="EMBL/GenBank/DDBJ databases">
        <title>Draft genome of the big-headed turtle Platysternon megacephalum.</title>
        <authorList>
            <person name="Gong S."/>
        </authorList>
    </citation>
    <scope>NUCLEOTIDE SEQUENCE [LARGE SCALE GENOMIC DNA]</scope>
    <source>
        <strain evidence="2">DO16091913</strain>
        <tissue evidence="2">Muscle</tissue>
    </source>
</reference>
<dbReference type="Proteomes" id="UP000297703">
    <property type="component" value="Unassembled WGS sequence"/>
</dbReference>
<keyword evidence="3" id="KW-1185">Reference proteome</keyword>
<dbReference type="EMBL" id="QXTE01000472">
    <property type="protein sequence ID" value="TFJ97643.1"/>
    <property type="molecule type" value="Genomic_DNA"/>
</dbReference>
<sequence length="105" mass="11709">MAASPRLSAARGCCYPRNPNTSCPTRGCPQAQEPWVPRQPATHRQERPGSLLLRLLSSSLHLKNKNNSNRKRMRGPTLGQLPLSLVVVWFLYTREVQVAEISSSS</sequence>